<keyword evidence="6" id="KW-0966">Cell projection</keyword>
<keyword evidence="7" id="KW-1185">Reference proteome</keyword>
<comment type="caution">
    <text evidence="6">The sequence shown here is derived from an EMBL/GenBank/DDBJ whole genome shotgun (WGS) entry which is preliminary data.</text>
</comment>
<evidence type="ECO:0000256" key="4">
    <source>
        <dbReference type="ARBA" id="ARBA00023186"/>
    </source>
</evidence>
<dbReference type="InterPro" id="IPR008622">
    <property type="entry name" value="FliT"/>
</dbReference>
<keyword evidence="4" id="KW-0143">Chaperone</keyword>
<comment type="subcellular location">
    <subcellularLocation>
        <location evidence="1">Cytoplasm</location>
        <location evidence="1">Cytosol</location>
    </subcellularLocation>
</comment>
<evidence type="ECO:0000313" key="7">
    <source>
        <dbReference type="Proteomes" id="UP001597044"/>
    </source>
</evidence>
<evidence type="ECO:0000313" key="6">
    <source>
        <dbReference type="EMBL" id="MFD0949482.1"/>
    </source>
</evidence>
<dbReference type="Proteomes" id="UP001597044">
    <property type="component" value="Unassembled WGS sequence"/>
</dbReference>
<keyword evidence="6" id="KW-0282">Flagellum</keyword>
<dbReference type="EMBL" id="JBHTIT010000001">
    <property type="protein sequence ID" value="MFD0949482.1"/>
    <property type="molecule type" value="Genomic_DNA"/>
</dbReference>
<keyword evidence="6" id="KW-0969">Cilium</keyword>
<dbReference type="Pfam" id="PF05400">
    <property type="entry name" value="FliT"/>
    <property type="match status" value="1"/>
</dbReference>
<gene>
    <name evidence="6" type="ORF">ACFQ0F_03600</name>
</gene>
<dbReference type="RefSeq" id="WP_340674599.1">
    <property type="nucleotide sequence ID" value="NZ_JBHTIT010000001.1"/>
</dbReference>
<organism evidence="6 7">
    <name type="scientific">Paraperlucidibaca wandonensis</name>
    <dbReference type="NCBI Taxonomy" id="1268273"/>
    <lineage>
        <taxon>Bacteria</taxon>
        <taxon>Pseudomonadati</taxon>
        <taxon>Pseudomonadota</taxon>
        <taxon>Gammaproteobacteria</taxon>
        <taxon>Moraxellales</taxon>
        <taxon>Moraxellaceae</taxon>
        <taxon>Paraperlucidibaca</taxon>
    </lineage>
</organism>
<evidence type="ECO:0000256" key="2">
    <source>
        <dbReference type="ARBA" id="ARBA00022490"/>
    </source>
</evidence>
<evidence type="ECO:0000256" key="5">
    <source>
        <dbReference type="ARBA" id="ARBA00093797"/>
    </source>
</evidence>
<proteinExistence type="predicted"/>
<accession>A0ABW3HE28</accession>
<sequence length="115" mass="12889">MAMSNVLPFPVPVQRRPTLQSLLDMTHDMLALAKLGDWDGALNLQLQRRDALELFFADLPPTLSKLDIATTIRAILQFDTELTGHLQHSRQTLMSEARSVRQQHNAAGAYLSYSS</sequence>
<reference evidence="7" key="1">
    <citation type="journal article" date="2019" name="Int. J. Syst. Evol. Microbiol.">
        <title>The Global Catalogue of Microorganisms (GCM) 10K type strain sequencing project: providing services to taxonomists for standard genome sequencing and annotation.</title>
        <authorList>
            <consortium name="The Broad Institute Genomics Platform"/>
            <consortium name="The Broad Institute Genome Sequencing Center for Infectious Disease"/>
            <person name="Wu L."/>
            <person name="Ma J."/>
        </authorList>
    </citation>
    <scope>NUCLEOTIDE SEQUENCE [LARGE SCALE GENOMIC DNA]</scope>
    <source>
        <strain evidence="7">CCUG 63419</strain>
    </source>
</reference>
<keyword evidence="2" id="KW-0963">Cytoplasm</keyword>
<protein>
    <recommendedName>
        <fullName evidence="5">Flagellar protein FliT</fullName>
    </recommendedName>
</protein>
<keyword evidence="3" id="KW-1005">Bacterial flagellum biogenesis</keyword>
<dbReference type="Gene3D" id="1.20.58.380">
    <property type="entry name" value="Flagellar protein flit"/>
    <property type="match status" value="1"/>
</dbReference>
<name>A0ABW3HE28_9GAMM</name>
<evidence type="ECO:0000256" key="1">
    <source>
        <dbReference type="ARBA" id="ARBA00004514"/>
    </source>
</evidence>
<evidence type="ECO:0000256" key="3">
    <source>
        <dbReference type="ARBA" id="ARBA00022795"/>
    </source>
</evidence>